<accession>A0A1B0C0T8</accession>
<dbReference type="Proteomes" id="UP000092460">
    <property type="component" value="Unassembled WGS sequence"/>
</dbReference>
<dbReference type="EMBL" id="JXJN01023753">
    <property type="status" value="NOT_ANNOTATED_CDS"/>
    <property type="molecule type" value="Genomic_DNA"/>
</dbReference>
<reference evidence="2" key="1">
    <citation type="submission" date="2015-01" db="EMBL/GenBank/DDBJ databases">
        <authorList>
            <person name="Aksoy S."/>
            <person name="Warren W."/>
            <person name="Wilson R.K."/>
        </authorList>
    </citation>
    <scope>NUCLEOTIDE SEQUENCE [LARGE SCALE GENOMIC DNA]</scope>
    <source>
        <strain evidence="2">IAEA</strain>
    </source>
</reference>
<reference evidence="1" key="2">
    <citation type="submission" date="2020-05" db="UniProtKB">
        <authorList>
            <consortium name="EnsemblMetazoa"/>
        </authorList>
    </citation>
    <scope>IDENTIFICATION</scope>
    <source>
        <strain evidence="1">IAEA</strain>
    </source>
</reference>
<proteinExistence type="predicted"/>
<evidence type="ECO:0000313" key="1">
    <source>
        <dbReference type="EnsemblMetazoa" id="GPPI046157-PA"/>
    </source>
</evidence>
<dbReference type="AlphaFoldDB" id="A0A1B0C0T8"/>
<dbReference type="VEuPathDB" id="VectorBase:GPPI046157"/>
<keyword evidence="2" id="KW-1185">Reference proteome</keyword>
<sequence>MSAQLCTQNALNLFPLILLLNRKSDKNLINSLCNMQLAAHKHTDICTVSLNGNSFQLILIEHLQQRLVGTSALAKLTLSLLIEGEFWVQLHVPTFNGIETSGEKLIGCGKRPIAWFGLARL</sequence>
<protein>
    <submittedName>
        <fullName evidence="1">Uncharacterized protein</fullName>
    </submittedName>
</protein>
<name>A0A1B0C0T8_9MUSC</name>
<organism evidence="1 2">
    <name type="scientific">Glossina palpalis gambiensis</name>
    <dbReference type="NCBI Taxonomy" id="67801"/>
    <lineage>
        <taxon>Eukaryota</taxon>
        <taxon>Metazoa</taxon>
        <taxon>Ecdysozoa</taxon>
        <taxon>Arthropoda</taxon>
        <taxon>Hexapoda</taxon>
        <taxon>Insecta</taxon>
        <taxon>Pterygota</taxon>
        <taxon>Neoptera</taxon>
        <taxon>Endopterygota</taxon>
        <taxon>Diptera</taxon>
        <taxon>Brachycera</taxon>
        <taxon>Muscomorpha</taxon>
        <taxon>Hippoboscoidea</taxon>
        <taxon>Glossinidae</taxon>
        <taxon>Glossina</taxon>
    </lineage>
</organism>
<dbReference type="EnsemblMetazoa" id="GPPI046157-RA">
    <property type="protein sequence ID" value="GPPI046157-PA"/>
    <property type="gene ID" value="GPPI046157"/>
</dbReference>
<evidence type="ECO:0000313" key="2">
    <source>
        <dbReference type="Proteomes" id="UP000092460"/>
    </source>
</evidence>